<dbReference type="Pfam" id="PF00450">
    <property type="entry name" value="Peptidase_S10"/>
    <property type="match status" value="1"/>
</dbReference>
<accession>A0A0W0ETZ4</accession>
<sequence>MLPSVLQRICTFLVLLSLWNASTTLAYLTEGNLTFIANSGICETVDEVRQYSGYVNMGEKNSMWFWMFEARHSPETAPITLWLNGGPGCSSSIGLFNENGPCTVSTDKNTTHFNPYSWNNVSNMLYLDQPFGAGFSVGEEIDNTDDAAKFVWQTLQSFWISPTFGKFRSRQFILATESYGARFGPVFINYFNEQNKLIDSGELIGQKVVVSGLMINNGKHDPLIQFQTTVDFARDAPGYGPLQNASVIDSIEEAFENSCKGQIGECYSLEKSSKADGICRDAVVNCTYGVFLPAVGTRNPDDLRVDASSTSPEDSDDDDDEGPSTDYATFIRLPDIQDKLGVSLNGNKKGTFDQCDSSVKFRFAQSGETGRSFLPPLATLAESKLPILIWVGDADMKANWLGVHESMIAMEWYGNKTLRDTPFTNMTIDGEPVASYKVVDNFQFARVFGAGHALPAYQPKTALEIFAQFIKNETLHSVSASTDDGDPGPSSGEPGPSSSNGARRLSYASWLSALLVSVGAFMSL</sequence>
<dbReference type="Proteomes" id="UP000054988">
    <property type="component" value="Unassembled WGS sequence"/>
</dbReference>
<evidence type="ECO:0000256" key="3">
    <source>
        <dbReference type="ARBA" id="ARBA00022670"/>
    </source>
</evidence>
<feature type="chain" id="PRO_5006901132" evidence="7">
    <location>
        <begin position="27"/>
        <end position="524"/>
    </location>
</feature>
<dbReference type="PANTHER" id="PTHR11802:SF64">
    <property type="entry name" value="CARBOXYPEPTIDASE"/>
    <property type="match status" value="1"/>
</dbReference>
<dbReference type="GO" id="GO:0000324">
    <property type="term" value="C:fungal-type vacuole"/>
    <property type="evidence" value="ECO:0007669"/>
    <property type="project" value="TreeGrafter"/>
</dbReference>
<dbReference type="GO" id="GO:0006508">
    <property type="term" value="P:proteolysis"/>
    <property type="evidence" value="ECO:0007669"/>
    <property type="project" value="UniProtKB-KW"/>
</dbReference>
<dbReference type="AlphaFoldDB" id="A0A0W0ETZ4"/>
<feature type="region of interest" description="Disordered" evidence="6">
    <location>
        <begin position="478"/>
        <end position="501"/>
    </location>
</feature>
<gene>
    <name evidence="8" type="ORF">WG66_19857</name>
</gene>
<feature type="signal peptide" evidence="7">
    <location>
        <begin position="1"/>
        <end position="26"/>
    </location>
</feature>
<dbReference type="eggNOG" id="KOG1282">
    <property type="taxonomic scope" value="Eukaryota"/>
</dbReference>
<keyword evidence="5" id="KW-0325">Glycoprotein</keyword>
<feature type="region of interest" description="Disordered" evidence="6">
    <location>
        <begin position="301"/>
        <end position="327"/>
    </location>
</feature>
<evidence type="ECO:0000256" key="5">
    <source>
        <dbReference type="ARBA" id="ARBA00023180"/>
    </source>
</evidence>
<dbReference type="EMBL" id="LATX01002532">
    <property type="protein sequence ID" value="KTB27566.1"/>
    <property type="molecule type" value="Genomic_DNA"/>
</dbReference>
<protein>
    <submittedName>
        <fullName evidence="8">Putative alpha/beta-hydrolase</fullName>
    </submittedName>
</protein>
<feature type="compositionally biased region" description="Acidic residues" evidence="6">
    <location>
        <begin position="313"/>
        <end position="323"/>
    </location>
</feature>
<evidence type="ECO:0000256" key="2">
    <source>
        <dbReference type="ARBA" id="ARBA00022645"/>
    </source>
</evidence>
<evidence type="ECO:0000256" key="6">
    <source>
        <dbReference type="SAM" id="MobiDB-lite"/>
    </source>
</evidence>
<evidence type="ECO:0000313" key="9">
    <source>
        <dbReference type="Proteomes" id="UP000054988"/>
    </source>
</evidence>
<organism evidence="8 9">
    <name type="scientific">Moniliophthora roreri</name>
    <name type="common">Frosty pod rot fungus</name>
    <name type="synonym">Monilia roreri</name>
    <dbReference type="NCBI Taxonomy" id="221103"/>
    <lineage>
        <taxon>Eukaryota</taxon>
        <taxon>Fungi</taxon>
        <taxon>Dikarya</taxon>
        <taxon>Basidiomycota</taxon>
        <taxon>Agaricomycotina</taxon>
        <taxon>Agaricomycetes</taxon>
        <taxon>Agaricomycetidae</taxon>
        <taxon>Agaricales</taxon>
        <taxon>Marasmiineae</taxon>
        <taxon>Marasmiaceae</taxon>
        <taxon>Moniliophthora</taxon>
    </lineage>
</organism>
<keyword evidence="3" id="KW-0645">Protease</keyword>
<comment type="caution">
    <text evidence="8">The sequence shown here is derived from an EMBL/GenBank/DDBJ whole genome shotgun (WGS) entry which is preliminary data.</text>
</comment>
<evidence type="ECO:0000256" key="4">
    <source>
        <dbReference type="ARBA" id="ARBA00022801"/>
    </source>
</evidence>
<evidence type="ECO:0000256" key="7">
    <source>
        <dbReference type="SAM" id="SignalP"/>
    </source>
</evidence>
<proteinExistence type="inferred from homology"/>
<keyword evidence="2" id="KW-0121">Carboxypeptidase</keyword>
<dbReference type="PANTHER" id="PTHR11802">
    <property type="entry name" value="SERINE PROTEASE FAMILY S10 SERINE CARBOXYPEPTIDASE"/>
    <property type="match status" value="1"/>
</dbReference>
<dbReference type="InterPro" id="IPR029058">
    <property type="entry name" value="AB_hydrolase_fold"/>
</dbReference>
<comment type="similarity">
    <text evidence="1">Belongs to the peptidase S10 family.</text>
</comment>
<dbReference type="GO" id="GO:0004185">
    <property type="term" value="F:serine-type carboxypeptidase activity"/>
    <property type="evidence" value="ECO:0007669"/>
    <property type="project" value="InterPro"/>
</dbReference>
<feature type="compositionally biased region" description="Low complexity" evidence="6">
    <location>
        <begin position="479"/>
        <end position="499"/>
    </location>
</feature>
<dbReference type="PRINTS" id="PR00724">
    <property type="entry name" value="CRBOXYPTASEC"/>
</dbReference>
<reference evidence="8 9" key="1">
    <citation type="submission" date="2015-12" db="EMBL/GenBank/DDBJ databases">
        <title>Draft genome sequence of Moniliophthora roreri, the causal agent of frosty pod rot of cacao.</title>
        <authorList>
            <person name="Aime M.C."/>
            <person name="Diaz-Valderrama J.R."/>
            <person name="Kijpornyongpan T."/>
            <person name="Phillips-Mora W."/>
        </authorList>
    </citation>
    <scope>NUCLEOTIDE SEQUENCE [LARGE SCALE GENOMIC DNA]</scope>
    <source>
        <strain evidence="8 9">MCA 2952</strain>
    </source>
</reference>
<keyword evidence="4 8" id="KW-0378">Hydrolase</keyword>
<keyword evidence="7" id="KW-0732">Signal</keyword>
<name>A0A0W0ETZ4_MONRR</name>
<dbReference type="Gene3D" id="3.40.50.1820">
    <property type="entry name" value="alpha/beta hydrolase"/>
    <property type="match status" value="1"/>
</dbReference>
<dbReference type="Gene3D" id="1.10.287.410">
    <property type="match status" value="1"/>
</dbReference>
<evidence type="ECO:0000256" key="1">
    <source>
        <dbReference type="ARBA" id="ARBA00009431"/>
    </source>
</evidence>
<dbReference type="SUPFAM" id="SSF53474">
    <property type="entry name" value="alpha/beta-Hydrolases"/>
    <property type="match status" value="1"/>
</dbReference>
<dbReference type="InterPro" id="IPR001563">
    <property type="entry name" value="Peptidase_S10"/>
</dbReference>
<evidence type="ECO:0000313" key="8">
    <source>
        <dbReference type="EMBL" id="KTB27566.1"/>
    </source>
</evidence>